<sequence>MGSNAFFDFINECDIADQDTCTRAEIEMCFIASSSSGPKTKWNTRRNLFRFQFIETIAYLALSKFLKSKRVATASEAICTMLNDHIATNGAWHDSQAYRTGLHHSNTQRVCLYSIRVDAIFKEHLFLLKDVFSKFAGSLESVPTQLAKAKRMSFSEFMLLCDQVHMVDESLPAREVKIALVRAKETELFDPERDMEELKKINFGEFIETCARIADAKDLTSFYDKILMDSLKVHSSSRDDWSSFTGCLPLKLLVILKQLCIPAVRERKISIPPLMVKQISYIASAFVVSGL</sequence>
<gene>
    <name evidence="1" type="ORF">Ae201684_007177</name>
</gene>
<evidence type="ECO:0000313" key="2">
    <source>
        <dbReference type="Proteomes" id="UP000481153"/>
    </source>
</evidence>
<accession>A0A6G0X9T5</accession>
<name>A0A6G0X9T5_9STRA</name>
<evidence type="ECO:0000313" key="1">
    <source>
        <dbReference type="EMBL" id="KAF0736731.1"/>
    </source>
</evidence>
<dbReference type="Proteomes" id="UP000481153">
    <property type="component" value="Unassembled WGS sequence"/>
</dbReference>
<organism evidence="1 2">
    <name type="scientific">Aphanomyces euteiches</name>
    <dbReference type="NCBI Taxonomy" id="100861"/>
    <lineage>
        <taxon>Eukaryota</taxon>
        <taxon>Sar</taxon>
        <taxon>Stramenopiles</taxon>
        <taxon>Oomycota</taxon>
        <taxon>Saprolegniomycetes</taxon>
        <taxon>Saprolegniales</taxon>
        <taxon>Verrucalvaceae</taxon>
        <taxon>Aphanomyces</taxon>
    </lineage>
</organism>
<dbReference type="EMBL" id="VJMJ01000088">
    <property type="protein sequence ID" value="KAF0736731.1"/>
    <property type="molecule type" value="Genomic_DNA"/>
</dbReference>
<dbReference type="VEuPathDB" id="FungiDB:AeMF1_010820"/>
<reference evidence="1 2" key="1">
    <citation type="submission" date="2019-07" db="EMBL/GenBank/DDBJ databases">
        <title>Genomics analysis of Aphanomyces spp. identifies a new class of oomycete effector associated with host adaptation.</title>
        <authorList>
            <person name="Gaulin E."/>
        </authorList>
    </citation>
    <scope>NUCLEOTIDE SEQUENCE [LARGE SCALE GENOMIC DNA]</scope>
    <source>
        <strain evidence="1 2">ATCC 201684</strain>
    </source>
</reference>
<comment type="caution">
    <text evidence="1">The sequence shown here is derived from an EMBL/GenBank/DDBJ whole genome shotgun (WGS) entry which is preliminary data.</text>
</comment>
<keyword evidence="2" id="KW-1185">Reference proteome</keyword>
<dbReference type="AlphaFoldDB" id="A0A6G0X9T5"/>
<proteinExistence type="predicted"/>
<protein>
    <submittedName>
        <fullName evidence="1">Uncharacterized protein</fullName>
    </submittedName>
</protein>